<dbReference type="PROSITE" id="PS50024">
    <property type="entry name" value="SEA"/>
    <property type="match status" value="1"/>
</dbReference>
<dbReference type="SUPFAM" id="SSF82671">
    <property type="entry name" value="SEA domain"/>
    <property type="match status" value="1"/>
</dbReference>
<proteinExistence type="predicted"/>
<dbReference type="STRING" id="8022.A0A060WV83"/>
<evidence type="ECO:0000259" key="1">
    <source>
        <dbReference type="PROSITE" id="PS50024"/>
    </source>
</evidence>
<dbReference type="PaxDb" id="8022-A0A060WV83"/>
<sequence>MIRAFLNEYSDSSTSAYQELAANVTKEVGRVYKKVHPLTYLRCRVIQFTNGSIIAKLALIFKNSTVVPSASTVRQEFIDAVYQDNTILNVDATSITAGTPTTASSLLTIFLVVLSHLLHYY</sequence>
<dbReference type="Pfam" id="PF01390">
    <property type="entry name" value="SEA"/>
    <property type="match status" value="1"/>
</dbReference>
<dbReference type="InterPro" id="IPR036364">
    <property type="entry name" value="SEA_dom_sf"/>
</dbReference>
<evidence type="ECO:0000313" key="3">
    <source>
        <dbReference type="Proteomes" id="UP000193380"/>
    </source>
</evidence>
<dbReference type="AlphaFoldDB" id="A0A060WV83"/>
<organism evidence="2 3">
    <name type="scientific">Oncorhynchus mykiss</name>
    <name type="common">Rainbow trout</name>
    <name type="synonym">Salmo gairdneri</name>
    <dbReference type="NCBI Taxonomy" id="8022"/>
    <lineage>
        <taxon>Eukaryota</taxon>
        <taxon>Metazoa</taxon>
        <taxon>Chordata</taxon>
        <taxon>Craniata</taxon>
        <taxon>Vertebrata</taxon>
        <taxon>Euteleostomi</taxon>
        <taxon>Actinopterygii</taxon>
        <taxon>Neopterygii</taxon>
        <taxon>Teleostei</taxon>
        <taxon>Protacanthopterygii</taxon>
        <taxon>Salmoniformes</taxon>
        <taxon>Salmonidae</taxon>
        <taxon>Salmoninae</taxon>
        <taxon>Oncorhynchus</taxon>
    </lineage>
</organism>
<evidence type="ECO:0000313" key="2">
    <source>
        <dbReference type="EMBL" id="CDQ68979.1"/>
    </source>
</evidence>
<protein>
    <recommendedName>
        <fullName evidence="1">SEA domain-containing protein</fullName>
    </recommendedName>
</protein>
<dbReference type="Gene3D" id="3.30.70.960">
    <property type="entry name" value="SEA domain"/>
    <property type="match status" value="1"/>
</dbReference>
<name>A0A060WV83_ONCMY</name>
<reference evidence="2" key="1">
    <citation type="journal article" date="2014" name="Nat. Commun.">
        <title>The rainbow trout genome provides novel insights into evolution after whole-genome duplication in vertebrates.</title>
        <authorList>
            <person name="Berthelot C."/>
            <person name="Brunet F."/>
            <person name="Chalopin D."/>
            <person name="Juanchich A."/>
            <person name="Bernard M."/>
            <person name="Noel B."/>
            <person name="Bento P."/>
            <person name="Da Silva C."/>
            <person name="Labadie K."/>
            <person name="Alberti A."/>
            <person name="Aury J.M."/>
            <person name="Louis A."/>
            <person name="Dehais P."/>
            <person name="Bardou P."/>
            <person name="Montfort J."/>
            <person name="Klopp C."/>
            <person name="Cabau C."/>
            <person name="Gaspin C."/>
            <person name="Thorgaard G.H."/>
            <person name="Boussaha M."/>
            <person name="Quillet E."/>
            <person name="Guyomard R."/>
            <person name="Galiana D."/>
            <person name="Bobe J."/>
            <person name="Volff J.N."/>
            <person name="Genet C."/>
            <person name="Wincker P."/>
            <person name="Jaillon O."/>
            <person name="Roest Crollius H."/>
            <person name="Guiguen Y."/>
        </authorList>
    </citation>
    <scope>NUCLEOTIDE SEQUENCE [LARGE SCALE GENOMIC DNA]</scope>
</reference>
<reference evidence="2" key="2">
    <citation type="submission" date="2014-03" db="EMBL/GenBank/DDBJ databases">
        <authorList>
            <person name="Genoscope - CEA"/>
        </authorList>
    </citation>
    <scope>NUCLEOTIDE SEQUENCE</scope>
</reference>
<dbReference type="EMBL" id="FR904648">
    <property type="protein sequence ID" value="CDQ68979.1"/>
    <property type="molecule type" value="Genomic_DNA"/>
</dbReference>
<dbReference type="InterPro" id="IPR000082">
    <property type="entry name" value="SEA_dom"/>
</dbReference>
<dbReference type="Proteomes" id="UP000193380">
    <property type="component" value="Unassembled WGS sequence"/>
</dbReference>
<gene>
    <name evidence="2" type="ORF">GSONMT00006524001</name>
</gene>
<accession>A0A060WV83</accession>
<feature type="domain" description="SEA" evidence="1">
    <location>
        <begin position="1"/>
        <end position="100"/>
    </location>
</feature>